<gene>
    <name evidence="4" type="ORF">SSEG_07223</name>
</gene>
<dbReference type="CDD" id="cd16936">
    <property type="entry name" value="HATPase_RsbW-like"/>
    <property type="match status" value="1"/>
</dbReference>
<keyword evidence="1" id="KW-0418">Kinase</keyword>
<dbReference type="InterPro" id="IPR050267">
    <property type="entry name" value="Anti-sigma-factor_SerPK"/>
</dbReference>
<dbReference type="RefSeq" id="WP_007386709.1">
    <property type="nucleotide sequence ID" value="NZ_CM000951.1"/>
</dbReference>
<evidence type="ECO:0000256" key="1">
    <source>
        <dbReference type="ARBA" id="ARBA00022527"/>
    </source>
</evidence>
<feature type="domain" description="Histidine kinase/HSP90-like ATPase" evidence="3">
    <location>
        <begin position="71"/>
        <end position="184"/>
    </location>
</feature>
<dbReference type="HOGENOM" id="CLU_090336_4_1_11"/>
<evidence type="ECO:0000259" key="3">
    <source>
        <dbReference type="Pfam" id="PF13581"/>
    </source>
</evidence>
<dbReference type="EMBL" id="CM000951">
    <property type="protein sequence ID" value="EDY60738.1"/>
    <property type="molecule type" value="Genomic_DNA"/>
</dbReference>
<keyword evidence="5" id="KW-1185">Reference proteome</keyword>
<feature type="region of interest" description="Disordered" evidence="2">
    <location>
        <begin position="1"/>
        <end position="51"/>
    </location>
</feature>
<dbReference type="Gene3D" id="3.30.565.10">
    <property type="entry name" value="Histidine kinase-like ATPase, C-terminal domain"/>
    <property type="match status" value="1"/>
</dbReference>
<keyword evidence="1" id="KW-0723">Serine/threonine-protein kinase</keyword>
<dbReference type="eggNOG" id="COG2172">
    <property type="taxonomic scope" value="Bacteria"/>
</dbReference>
<dbReference type="AlphaFoldDB" id="B5I6N3"/>
<proteinExistence type="predicted"/>
<reference evidence="4" key="1">
    <citation type="submission" date="2009-10" db="EMBL/GenBank/DDBJ databases">
        <title>The genome sequence of Streptomyces sviceus strain ATCC 29083.</title>
        <authorList>
            <consortium name="The Broad Institute Genome Sequencing Platform"/>
            <consortium name="Broad Institute Microbial Sequencing Center"/>
            <person name="Fischbach M."/>
            <person name="Godfrey P."/>
            <person name="Ward D."/>
            <person name="Young S."/>
            <person name="Zeng Q."/>
            <person name="Koehrsen M."/>
            <person name="Alvarado L."/>
            <person name="Berlin A.M."/>
            <person name="Bochicchio J."/>
            <person name="Borenstein D."/>
            <person name="Chapman S.B."/>
            <person name="Chen Z."/>
            <person name="Engels R."/>
            <person name="Freedman E."/>
            <person name="Gellesch M."/>
            <person name="Goldberg J."/>
            <person name="Griggs A."/>
            <person name="Gujja S."/>
            <person name="Heilman E.R."/>
            <person name="Heiman D.I."/>
            <person name="Hepburn T.A."/>
            <person name="Howarth C."/>
            <person name="Jen D."/>
            <person name="Larson L."/>
            <person name="Lewis B."/>
            <person name="Mehta T."/>
            <person name="Park D."/>
            <person name="Pearson M."/>
            <person name="Richards J."/>
            <person name="Roberts A."/>
            <person name="Saif S."/>
            <person name="Shea T.D."/>
            <person name="Shenoy N."/>
            <person name="Sisk P."/>
            <person name="Stolte C."/>
            <person name="Sykes S.N."/>
            <person name="Thomson T."/>
            <person name="Walk T."/>
            <person name="White J."/>
            <person name="Yandava C."/>
            <person name="Straight P."/>
            <person name="Clardy J."/>
            <person name="Hung D."/>
            <person name="Kolter R."/>
            <person name="Mekalanos J."/>
            <person name="Walker S."/>
            <person name="Walsh C.T."/>
            <person name="Wieland-Brown L.C."/>
            <person name="Haas B."/>
            <person name="Nusbaum C."/>
            <person name="Birren B."/>
        </authorList>
    </citation>
    <scope>NUCLEOTIDE SEQUENCE [LARGE SCALE GENOMIC DNA]</scope>
    <source>
        <strain evidence="4">ATCC 29083</strain>
    </source>
</reference>
<evidence type="ECO:0000313" key="5">
    <source>
        <dbReference type="Proteomes" id="UP000002785"/>
    </source>
</evidence>
<sequence length="192" mass="19940">MTSHQGDAVSSPANHALRPPSQAVPEVGDAGPVGETLRRPGPAAGGRRRPLGHGPVVSAALLIGCSAEGFARARAFTRETLSCWSLGHRSDDATLVITELAANAVAHAVLRPAPGGSAEVWLGLSFDPTHLLVTVSDPGDEPPAYTPGDVTALREHGRGMYIVDALAQEWGWTSRPPAGKTVWAKLSTTPPP</sequence>
<dbReference type="PANTHER" id="PTHR35526">
    <property type="entry name" value="ANTI-SIGMA-F FACTOR RSBW-RELATED"/>
    <property type="match status" value="1"/>
</dbReference>
<organism evidence="4 5">
    <name type="scientific">Streptomyces sviceus (strain ATCC 29083 / DSM 924 / JCM 4929 / NBRC 13980 / NCIMB 11184 / NRRL 5439 / UC 5370)</name>
    <dbReference type="NCBI Taxonomy" id="463191"/>
    <lineage>
        <taxon>Bacteria</taxon>
        <taxon>Bacillati</taxon>
        <taxon>Actinomycetota</taxon>
        <taxon>Actinomycetes</taxon>
        <taxon>Kitasatosporales</taxon>
        <taxon>Streptomycetaceae</taxon>
        <taxon>Streptomyces</taxon>
    </lineage>
</organism>
<keyword evidence="1" id="KW-0808">Transferase</keyword>
<dbReference type="PANTHER" id="PTHR35526:SF3">
    <property type="entry name" value="ANTI-SIGMA-F FACTOR RSBW"/>
    <property type="match status" value="1"/>
</dbReference>
<dbReference type="InterPro" id="IPR003594">
    <property type="entry name" value="HATPase_dom"/>
</dbReference>
<name>B5I6N3_STRX2</name>
<protein>
    <submittedName>
        <fullName evidence="4">Regulatory protein</fullName>
    </submittedName>
</protein>
<dbReference type="Pfam" id="PF13581">
    <property type="entry name" value="HATPase_c_2"/>
    <property type="match status" value="1"/>
</dbReference>
<evidence type="ECO:0000313" key="4">
    <source>
        <dbReference type="EMBL" id="EDY60738.1"/>
    </source>
</evidence>
<dbReference type="SUPFAM" id="SSF55874">
    <property type="entry name" value="ATPase domain of HSP90 chaperone/DNA topoisomerase II/histidine kinase"/>
    <property type="match status" value="1"/>
</dbReference>
<dbReference type="InterPro" id="IPR036890">
    <property type="entry name" value="HATPase_C_sf"/>
</dbReference>
<dbReference type="Proteomes" id="UP000002785">
    <property type="component" value="Chromosome"/>
</dbReference>
<accession>B5I6N3</accession>
<dbReference type="GO" id="GO:0004674">
    <property type="term" value="F:protein serine/threonine kinase activity"/>
    <property type="evidence" value="ECO:0007669"/>
    <property type="project" value="UniProtKB-KW"/>
</dbReference>
<evidence type="ECO:0000256" key="2">
    <source>
        <dbReference type="SAM" id="MobiDB-lite"/>
    </source>
</evidence>